<organism evidence="6 7">
    <name type="scientific">Tetrapyrgos nigripes</name>
    <dbReference type="NCBI Taxonomy" id="182062"/>
    <lineage>
        <taxon>Eukaryota</taxon>
        <taxon>Fungi</taxon>
        <taxon>Dikarya</taxon>
        <taxon>Basidiomycota</taxon>
        <taxon>Agaricomycotina</taxon>
        <taxon>Agaricomycetes</taxon>
        <taxon>Agaricomycetidae</taxon>
        <taxon>Agaricales</taxon>
        <taxon>Marasmiineae</taxon>
        <taxon>Marasmiaceae</taxon>
        <taxon>Tetrapyrgos</taxon>
    </lineage>
</organism>
<evidence type="ECO:0000313" key="6">
    <source>
        <dbReference type="EMBL" id="KAF5350396.1"/>
    </source>
</evidence>
<dbReference type="EMBL" id="JAACJM010000074">
    <property type="protein sequence ID" value="KAF5350396.1"/>
    <property type="molecule type" value="Genomic_DNA"/>
</dbReference>
<sequence>MHTSPVSCEQRMTTKRLSVVLSSCKMLVVINATKEIIVSGGVIGSLNILLNSGIGDAETLTNLGILSTLDLPSIGQNYTDQGIVDYIWIVNSTDPNNFLSQDKSVREGQLEQWEQNKTGPLADGALVTGCFFCLPDNASIFETVKDPSVGPNSAHIEMVFTSSNIGFPPEAIGNVTNFMLVSPNILTPTSRT</sequence>
<evidence type="ECO:0000313" key="7">
    <source>
        <dbReference type="Proteomes" id="UP000559256"/>
    </source>
</evidence>
<dbReference type="Gene3D" id="3.30.560.10">
    <property type="entry name" value="Glucose Oxidase, domain 3"/>
    <property type="match status" value="1"/>
</dbReference>
<dbReference type="OrthoDB" id="3050377at2759"/>
<evidence type="ECO:0000256" key="3">
    <source>
        <dbReference type="ARBA" id="ARBA00022630"/>
    </source>
</evidence>
<evidence type="ECO:0000256" key="1">
    <source>
        <dbReference type="ARBA" id="ARBA00001974"/>
    </source>
</evidence>
<comment type="similarity">
    <text evidence="2">Belongs to the GMC oxidoreductase family.</text>
</comment>
<keyword evidence="7" id="KW-1185">Reference proteome</keyword>
<proteinExistence type="inferred from homology"/>
<dbReference type="GO" id="GO:0016614">
    <property type="term" value="F:oxidoreductase activity, acting on CH-OH group of donors"/>
    <property type="evidence" value="ECO:0007669"/>
    <property type="project" value="InterPro"/>
</dbReference>
<dbReference type="InterPro" id="IPR012132">
    <property type="entry name" value="GMC_OxRdtase"/>
</dbReference>
<dbReference type="InterPro" id="IPR000172">
    <property type="entry name" value="GMC_OxRdtase_N"/>
</dbReference>
<dbReference type="PANTHER" id="PTHR11552:SF147">
    <property type="entry name" value="CHOLINE DEHYDROGENASE, MITOCHONDRIAL"/>
    <property type="match status" value="1"/>
</dbReference>
<dbReference type="PANTHER" id="PTHR11552">
    <property type="entry name" value="GLUCOSE-METHANOL-CHOLINE GMC OXIDOREDUCTASE"/>
    <property type="match status" value="1"/>
</dbReference>
<comment type="cofactor">
    <cofactor evidence="1">
        <name>FAD</name>
        <dbReference type="ChEBI" id="CHEBI:57692"/>
    </cofactor>
</comment>
<evidence type="ECO:0000256" key="4">
    <source>
        <dbReference type="ARBA" id="ARBA00022827"/>
    </source>
</evidence>
<dbReference type="Proteomes" id="UP000559256">
    <property type="component" value="Unassembled WGS sequence"/>
</dbReference>
<dbReference type="InterPro" id="IPR036188">
    <property type="entry name" value="FAD/NAD-bd_sf"/>
</dbReference>
<dbReference type="Pfam" id="PF00732">
    <property type="entry name" value="GMC_oxred_N"/>
    <property type="match status" value="1"/>
</dbReference>
<evidence type="ECO:0000259" key="5">
    <source>
        <dbReference type="Pfam" id="PF00732"/>
    </source>
</evidence>
<comment type="caution">
    <text evidence="6">The sequence shown here is derived from an EMBL/GenBank/DDBJ whole genome shotgun (WGS) entry which is preliminary data.</text>
</comment>
<feature type="domain" description="Glucose-methanol-choline oxidoreductase N-terminal" evidence="5">
    <location>
        <begin position="15"/>
        <end position="81"/>
    </location>
</feature>
<name>A0A8H5FV83_9AGAR</name>
<protein>
    <recommendedName>
        <fullName evidence="5">Glucose-methanol-choline oxidoreductase N-terminal domain-containing protein</fullName>
    </recommendedName>
</protein>
<reference evidence="6 7" key="1">
    <citation type="journal article" date="2020" name="ISME J.">
        <title>Uncovering the hidden diversity of litter-decomposition mechanisms in mushroom-forming fungi.</title>
        <authorList>
            <person name="Floudas D."/>
            <person name="Bentzer J."/>
            <person name="Ahren D."/>
            <person name="Johansson T."/>
            <person name="Persson P."/>
            <person name="Tunlid A."/>
        </authorList>
    </citation>
    <scope>NUCLEOTIDE SEQUENCE [LARGE SCALE GENOMIC DNA]</scope>
    <source>
        <strain evidence="6 7">CBS 291.85</strain>
    </source>
</reference>
<accession>A0A8H5FV83</accession>
<evidence type="ECO:0000256" key="2">
    <source>
        <dbReference type="ARBA" id="ARBA00010790"/>
    </source>
</evidence>
<dbReference type="AlphaFoldDB" id="A0A8H5FV83"/>
<dbReference type="GO" id="GO:0050660">
    <property type="term" value="F:flavin adenine dinucleotide binding"/>
    <property type="evidence" value="ECO:0007669"/>
    <property type="project" value="InterPro"/>
</dbReference>
<keyword evidence="3" id="KW-0285">Flavoprotein</keyword>
<dbReference type="Gene3D" id="3.50.50.60">
    <property type="entry name" value="FAD/NAD(P)-binding domain"/>
    <property type="match status" value="1"/>
</dbReference>
<gene>
    <name evidence="6" type="ORF">D9758_012437</name>
</gene>
<dbReference type="SUPFAM" id="SSF51905">
    <property type="entry name" value="FAD/NAD(P)-binding domain"/>
    <property type="match status" value="1"/>
</dbReference>
<keyword evidence="4" id="KW-0274">FAD</keyword>